<dbReference type="InterPro" id="IPR013766">
    <property type="entry name" value="Thioredoxin_domain"/>
</dbReference>
<dbReference type="Proteomes" id="UP001470230">
    <property type="component" value="Unassembled WGS sequence"/>
</dbReference>
<organism evidence="4 5">
    <name type="scientific">Tritrichomonas musculus</name>
    <dbReference type="NCBI Taxonomy" id="1915356"/>
    <lineage>
        <taxon>Eukaryota</taxon>
        <taxon>Metamonada</taxon>
        <taxon>Parabasalia</taxon>
        <taxon>Tritrichomonadida</taxon>
        <taxon>Tritrichomonadidae</taxon>
        <taxon>Tritrichomonas</taxon>
    </lineage>
</organism>
<dbReference type="InterPro" id="IPR036249">
    <property type="entry name" value="Thioredoxin-like_sf"/>
</dbReference>
<evidence type="ECO:0000256" key="1">
    <source>
        <dbReference type="ARBA" id="ARBA00006347"/>
    </source>
</evidence>
<proteinExistence type="inferred from homology"/>
<evidence type="ECO:0000313" key="5">
    <source>
        <dbReference type="Proteomes" id="UP001470230"/>
    </source>
</evidence>
<keyword evidence="5" id="KW-1185">Reference proteome</keyword>
<evidence type="ECO:0000259" key="3">
    <source>
        <dbReference type="Pfam" id="PF00085"/>
    </source>
</evidence>
<dbReference type="PANTHER" id="PTHR18929">
    <property type="entry name" value="PROTEIN DISULFIDE ISOMERASE"/>
    <property type="match status" value="1"/>
</dbReference>
<feature type="transmembrane region" description="Helical" evidence="2">
    <location>
        <begin position="363"/>
        <end position="385"/>
    </location>
</feature>
<gene>
    <name evidence="4" type="ORF">M9Y10_033444</name>
</gene>
<comment type="caution">
    <text evidence="4">The sequence shown here is derived from an EMBL/GenBank/DDBJ whole genome shotgun (WGS) entry which is preliminary data.</text>
</comment>
<dbReference type="Pfam" id="PF00085">
    <property type="entry name" value="Thioredoxin"/>
    <property type="match status" value="1"/>
</dbReference>
<evidence type="ECO:0000256" key="2">
    <source>
        <dbReference type="SAM" id="Phobius"/>
    </source>
</evidence>
<accession>A0ABR2KFD4</accession>
<feature type="domain" description="Thioredoxin" evidence="3">
    <location>
        <begin position="18"/>
        <end position="121"/>
    </location>
</feature>
<evidence type="ECO:0000313" key="4">
    <source>
        <dbReference type="EMBL" id="KAK8888710.1"/>
    </source>
</evidence>
<dbReference type="SUPFAM" id="SSF52833">
    <property type="entry name" value="Thioredoxin-like"/>
    <property type="match status" value="1"/>
</dbReference>
<dbReference type="CDD" id="cd02961">
    <property type="entry name" value="PDI_a_family"/>
    <property type="match status" value="1"/>
</dbReference>
<keyword evidence="2" id="KW-0472">Membrane</keyword>
<keyword evidence="2" id="KW-1133">Transmembrane helix</keyword>
<comment type="similarity">
    <text evidence="1">Belongs to the protein disulfide isomerase family.</text>
</comment>
<name>A0ABR2KFD4_9EUKA</name>
<reference evidence="4 5" key="1">
    <citation type="submission" date="2024-04" db="EMBL/GenBank/DDBJ databases">
        <title>Tritrichomonas musculus Genome.</title>
        <authorList>
            <person name="Alves-Ferreira E."/>
            <person name="Grigg M."/>
            <person name="Lorenzi H."/>
            <person name="Galac M."/>
        </authorList>
    </citation>
    <scope>NUCLEOTIDE SEQUENCE [LARGE SCALE GENOMIC DNA]</scope>
    <source>
        <strain evidence="4 5">EAF2021</strain>
    </source>
</reference>
<sequence length="403" mass="47045">MYFLYYLLYICSSIRPLAITDDNYQECINNASGIPIFVEVWDKSFYESKSYRPTWKEIYSMDDYKGKIIFADLNCNYEPYICQKIGPGRIYPRFVIINTTTGETRQYTGGTNKEEIKEWIERQLSDPIEILKDQSDFNNVLPVCVKMSLFKFSISENDKESIEIATKAAIETRHLQIKIVMMLDKDNHEPNLIHYTPDKREVSFHRNESNSDNEFTVENLSKFIKIHALRFFLPYSYRIDHFSFVEDTPVEVFLYDHNNDMFKNRAIDAAKQVEDMLPTAQTGCEFSSFFCRYVGVFNDKRGVAVIIDKHNNLFWVSNLDKNVKNWTRDVLQGKVKGSGPGTGVMKEYLMLFYDMRAKGGWQYYLIFFPFGVLIFGVFIVIFVIACIVNPNPAPNPTDRRHAD</sequence>
<dbReference type="Gene3D" id="3.40.30.10">
    <property type="entry name" value="Glutaredoxin"/>
    <property type="match status" value="1"/>
</dbReference>
<keyword evidence="2" id="KW-0812">Transmembrane</keyword>
<dbReference type="EMBL" id="JAPFFF010000005">
    <property type="protein sequence ID" value="KAK8888710.1"/>
    <property type="molecule type" value="Genomic_DNA"/>
</dbReference>
<protein>
    <recommendedName>
        <fullName evidence="3">Thioredoxin domain-containing protein</fullName>
    </recommendedName>
</protein>